<dbReference type="Pfam" id="PF01063">
    <property type="entry name" value="Aminotran_4"/>
    <property type="match status" value="1"/>
</dbReference>
<comment type="similarity">
    <text evidence="2">Belongs to the class-IV pyridoxal-phosphate-dependent aminotransferase family.</text>
</comment>
<evidence type="ECO:0000256" key="6">
    <source>
        <dbReference type="ARBA" id="ARBA00023239"/>
    </source>
</evidence>
<dbReference type="EMBL" id="NRSH01000042">
    <property type="protein sequence ID" value="MBK1726432.1"/>
    <property type="molecule type" value="Genomic_DNA"/>
</dbReference>
<dbReference type="EC" id="4.1.3.38" evidence="8 10"/>
<dbReference type="InterPro" id="IPR043131">
    <property type="entry name" value="BCAT-like_N"/>
</dbReference>
<name>A0ABS1E5N6_9GAMM</name>
<accession>A0ABS1E5N6</accession>
<keyword evidence="5" id="KW-0289">Folate biosynthesis</keyword>
<dbReference type="InterPro" id="IPR043132">
    <property type="entry name" value="BCAT-like_C"/>
</dbReference>
<evidence type="ECO:0000256" key="10">
    <source>
        <dbReference type="NCBIfam" id="TIGR03461"/>
    </source>
</evidence>
<keyword evidence="12" id="KW-1185">Reference proteome</keyword>
<dbReference type="PANTHER" id="PTHR42743">
    <property type="entry name" value="AMINO-ACID AMINOTRANSFERASE"/>
    <property type="match status" value="1"/>
</dbReference>
<dbReference type="NCBIfam" id="NF004761">
    <property type="entry name" value="PRK06092.1"/>
    <property type="match status" value="1"/>
</dbReference>
<dbReference type="Proteomes" id="UP000738126">
    <property type="component" value="Unassembled WGS sequence"/>
</dbReference>
<protein>
    <recommendedName>
        <fullName evidence="8 10">Aminodeoxychorismate lyase</fullName>
        <ecNumber evidence="8 10">4.1.3.38</ecNumber>
    </recommendedName>
</protein>
<dbReference type="InterPro" id="IPR001544">
    <property type="entry name" value="Aminotrans_IV"/>
</dbReference>
<comment type="cofactor">
    <cofactor evidence="1">
        <name>pyridoxal 5'-phosphate</name>
        <dbReference type="ChEBI" id="CHEBI:597326"/>
    </cofactor>
</comment>
<evidence type="ECO:0000313" key="11">
    <source>
        <dbReference type="EMBL" id="MBK1726432.1"/>
    </source>
</evidence>
<dbReference type="RefSeq" id="WP_200257594.1">
    <property type="nucleotide sequence ID" value="NZ_NRSH01000042.1"/>
</dbReference>
<evidence type="ECO:0000256" key="7">
    <source>
        <dbReference type="ARBA" id="ARBA00035633"/>
    </source>
</evidence>
<evidence type="ECO:0000313" key="12">
    <source>
        <dbReference type="Proteomes" id="UP000738126"/>
    </source>
</evidence>
<keyword evidence="4" id="KW-0663">Pyridoxal phosphate</keyword>
<dbReference type="InterPro" id="IPR050571">
    <property type="entry name" value="Class-IV_PLP-Dep_Aminotrnsfr"/>
</dbReference>
<dbReference type="InterPro" id="IPR036038">
    <property type="entry name" value="Aminotransferase-like"/>
</dbReference>
<evidence type="ECO:0000256" key="5">
    <source>
        <dbReference type="ARBA" id="ARBA00022909"/>
    </source>
</evidence>
<dbReference type="Gene3D" id="3.20.10.10">
    <property type="entry name" value="D-amino Acid Aminotransferase, subunit A, domain 2"/>
    <property type="match status" value="1"/>
</dbReference>
<sequence>MLGQLVNGRAEAAVEAGDRGLAYGDGLFETLAVVGGQPRLWDYHMDRLLEGARRLGLPEPPLTTLREEARYLVQGADRAVLKIVLTRGAGEGRGYRPPARPLPTRLLSLHDAPLHPPEHWDGVDVRLCRTRLAAQPALAGMKHLNRLEQVLARGEWRDPAIAEGLMLDDNGLIIQGTATNAFAVQGRTLITPPLSLCGVAGVMRRYVLEQAEALGLGVEHRGLYPEELGGVAEMFLTNSVIGLWPVRAVANRPLAVGPVTRRLQEAVAGEALAPAGGRG</sequence>
<evidence type="ECO:0000256" key="8">
    <source>
        <dbReference type="ARBA" id="ARBA00035676"/>
    </source>
</evidence>
<dbReference type="SUPFAM" id="SSF56752">
    <property type="entry name" value="D-aminoacid aminotransferase-like PLP-dependent enzymes"/>
    <property type="match status" value="1"/>
</dbReference>
<evidence type="ECO:0000256" key="2">
    <source>
        <dbReference type="ARBA" id="ARBA00009320"/>
    </source>
</evidence>
<comment type="subunit">
    <text evidence="3">Homodimer.</text>
</comment>
<evidence type="ECO:0000256" key="4">
    <source>
        <dbReference type="ARBA" id="ARBA00022898"/>
    </source>
</evidence>
<gene>
    <name evidence="11" type="ORF">CKO13_05220</name>
</gene>
<dbReference type="GO" id="GO:0016829">
    <property type="term" value="F:lyase activity"/>
    <property type="evidence" value="ECO:0007669"/>
    <property type="project" value="UniProtKB-KW"/>
</dbReference>
<evidence type="ECO:0000256" key="3">
    <source>
        <dbReference type="ARBA" id="ARBA00011738"/>
    </source>
</evidence>
<comment type="caution">
    <text evidence="11">The sequence shown here is derived from an EMBL/GenBank/DDBJ whole genome shotgun (WGS) entry which is preliminary data.</text>
</comment>
<comment type="catalytic activity">
    <reaction evidence="9">
        <text>4-amino-4-deoxychorismate = 4-aminobenzoate + pyruvate + H(+)</text>
        <dbReference type="Rhea" id="RHEA:16201"/>
        <dbReference type="ChEBI" id="CHEBI:15361"/>
        <dbReference type="ChEBI" id="CHEBI:15378"/>
        <dbReference type="ChEBI" id="CHEBI:17836"/>
        <dbReference type="ChEBI" id="CHEBI:58406"/>
        <dbReference type="EC" id="4.1.3.38"/>
    </reaction>
</comment>
<evidence type="ECO:0000256" key="1">
    <source>
        <dbReference type="ARBA" id="ARBA00001933"/>
    </source>
</evidence>
<dbReference type="CDD" id="cd01559">
    <property type="entry name" value="ADCL_like"/>
    <property type="match status" value="1"/>
</dbReference>
<proteinExistence type="inferred from homology"/>
<evidence type="ECO:0000256" key="9">
    <source>
        <dbReference type="ARBA" id="ARBA00049529"/>
    </source>
</evidence>
<dbReference type="PANTHER" id="PTHR42743:SF2">
    <property type="entry name" value="AMINODEOXYCHORISMATE LYASE"/>
    <property type="match status" value="1"/>
</dbReference>
<comment type="pathway">
    <text evidence="7">Cofactor biosynthesis; tetrahydrofolate biosynthesis; 4-aminobenzoate from chorismate: step 2/2.</text>
</comment>
<organism evidence="11 12">
    <name type="scientific">Halorhodospira neutriphila</name>
    <dbReference type="NCBI Taxonomy" id="168379"/>
    <lineage>
        <taxon>Bacteria</taxon>
        <taxon>Pseudomonadati</taxon>
        <taxon>Pseudomonadota</taxon>
        <taxon>Gammaproteobacteria</taxon>
        <taxon>Chromatiales</taxon>
        <taxon>Ectothiorhodospiraceae</taxon>
        <taxon>Halorhodospira</taxon>
    </lineage>
</organism>
<reference evidence="11 12" key="1">
    <citation type="journal article" date="2020" name="Microorganisms">
        <title>Osmotic Adaptation and Compatible Solute Biosynthesis of Phototrophic Bacteria as Revealed from Genome Analyses.</title>
        <authorList>
            <person name="Imhoff J.F."/>
            <person name="Rahn T."/>
            <person name="Kunzel S."/>
            <person name="Keller A."/>
            <person name="Neulinger S.C."/>
        </authorList>
    </citation>
    <scope>NUCLEOTIDE SEQUENCE [LARGE SCALE GENOMIC DNA]</scope>
    <source>
        <strain evidence="11 12">DSM 15116</strain>
    </source>
</reference>
<dbReference type="Gene3D" id="3.30.470.10">
    <property type="match status" value="1"/>
</dbReference>
<dbReference type="NCBIfam" id="TIGR03461">
    <property type="entry name" value="pabC_Proteo"/>
    <property type="match status" value="1"/>
</dbReference>
<keyword evidence="6 11" id="KW-0456">Lyase</keyword>
<dbReference type="InterPro" id="IPR017824">
    <property type="entry name" value="Aminodeoxychorismate_lyase_IV"/>
</dbReference>